<evidence type="ECO:0000313" key="2">
    <source>
        <dbReference type="Proteomes" id="UP001556367"/>
    </source>
</evidence>
<sequence>MPMFPIIQVEYDLSTIDDFDSPSEYFKEEAALQSIIRAGLRRQYRREMAVDFGASQASLQPPSQDNHRPQSVPRLYHLRRLMPLRAIIHPHCLCSLS</sequence>
<reference evidence="2" key="1">
    <citation type="submission" date="2024-06" db="EMBL/GenBank/DDBJ databases">
        <title>Multi-omics analyses provide insights into the biosynthesis of the anticancer antibiotic pleurotin in Hohenbuehelia grisea.</title>
        <authorList>
            <person name="Weaver J.A."/>
            <person name="Alberti F."/>
        </authorList>
    </citation>
    <scope>NUCLEOTIDE SEQUENCE [LARGE SCALE GENOMIC DNA]</scope>
    <source>
        <strain evidence="2">T-177</strain>
    </source>
</reference>
<evidence type="ECO:0000313" key="1">
    <source>
        <dbReference type="EMBL" id="KAL0958529.1"/>
    </source>
</evidence>
<name>A0ABR3JRV6_9AGAR</name>
<dbReference type="EMBL" id="JASNQZ010000004">
    <property type="protein sequence ID" value="KAL0958529.1"/>
    <property type="molecule type" value="Genomic_DNA"/>
</dbReference>
<keyword evidence="2" id="KW-1185">Reference proteome</keyword>
<protein>
    <submittedName>
        <fullName evidence="1">Uncharacterized protein</fullName>
    </submittedName>
</protein>
<proteinExistence type="predicted"/>
<accession>A0ABR3JRV6</accession>
<dbReference type="Proteomes" id="UP001556367">
    <property type="component" value="Unassembled WGS sequence"/>
</dbReference>
<gene>
    <name evidence="1" type="ORF">HGRIS_000670</name>
</gene>
<organism evidence="1 2">
    <name type="scientific">Hohenbuehelia grisea</name>
    <dbReference type="NCBI Taxonomy" id="104357"/>
    <lineage>
        <taxon>Eukaryota</taxon>
        <taxon>Fungi</taxon>
        <taxon>Dikarya</taxon>
        <taxon>Basidiomycota</taxon>
        <taxon>Agaricomycotina</taxon>
        <taxon>Agaricomycetes</taxon>
        <taxon>Agaricomycetidae</taxon>
        <taxon>Agaricales</taxon>
        <taxon>Pleurotineae</taxon>
        <taxon>Pleurotaceae</taxon>
        <taxon>Hohenbuehelia</taxon>
    </lineage>
</organism>
<comment type="caution">
    <text evidence="1">The sequence shown here is derived from an EMBL/GenBank/DDBJ whole genome shotgun (WGS) entry which is preliminary data.</text>
</comment>